<dbReference type="Gene3D" id="2.140.10.30">
    <property type="entry name" value="Dipeptidylpeptidase IV, N-terminal domain"/>
    <property type="match status" value="1"/>
</dbReference>
<dbReference type="SUPFAM" id="SSF82171">
    <property type="entry name" value="DPP6 N-terminal domain-like"/>
    <property type="match status" value="1"/>
</dbReference>
<dbReference type="Pfam" id="PF00930">
    <property type="entry name" value="DPPIV_N"/>
    <property type="match status" value="1"/>
</dbReference>
<evidence type="ECO:0000313" key="3">
    <source>
        <dbReference type="EMBL" id="MBO0652905.1"/>
    </source>
</evidence>
<sequence>MTTARLDATAYRTAEQLLRHNRSRLVHGGRVRPRWIEGGDRFWYTVDTEAGRRFVLVDPRNGTREPAFDHERLAAALAAASGQDVDAAALPFAAIEPTEGHVEFDAFDAHWRCSLETYGCEKAEREGQSGGFLDIPSPDGEQAVFLRDHDLWVRSADGRERALTTDGEADHAYGTSPFSPTVLLEKMGISHLPPALAWSPDSTRVLTHRTDQREVRTTHLVEAAPADGGAPRLITQRYAFPGDERIPLGEFVVLDVATGEAVRAETGPEPLPLMSPITTKWAWWAEDGSAVYHLNGSRDGRRLRLDRLDAATGKVTAVVTETGDTRVEPAQQQRQAPMVKVLAGGAEVLWYSQRDGWGHLYLYDARTGEVRRQVTSGRWAVQEILRVDEDRRVVYFVASGLIEADPYRRSVCRVGLDGTGFVRLTDDDLDHVVTLPESGRYFIDSASTSTTPPVITVRDWDGRVLVELERADIGRLLATGWTPPEPFRVKAADGVTDIHGVLHRPHDFDPDRRYPVIDHPYPGPHMRRGSASFDNAFFQPDAEAVAALGFVVVALDGRGTPGRDKAFHDASDRNLADAGGMADHVAALRQLAAERPWMDLDRVGIFGISGGGYATVRAMCDFPEVFKVGVSEAGNHENRNYHLWWAETYDGQDPEVWARSSNVEAADRLEGKLLLVHGGMDDNVHPHLTLRLAERLIAADKDFELLIVPGAEHIFAGYEHYVTRRRWDFLVRNLLGVEPPEGYRLTPAPFDFDVIADIFG</sequence>
<dbReference type="PANTHER" id="PTHR11731:SF118">
    <property type="entry name" value="BLR1971 PROTEIN"/>
    <property type="match status" value="1"/>
</dbReference>
<evidence type="ECO:0000259" key="1">
    <source>
        <dbReference type="Pfam" id="PF00326"/>
    </source>
</evidence>
<reference evidence="3" key="1">
    <citation type="submission" date="2021-03" db="EMBL/GenBank/DDBJ databases">
        <title>Streptomyces strains.</title>
        <authorList>
            <person name="Lund M.B."/>
            <person name="Toerring T."/>
        </authorList>
    </citation>
    <scope>NUCLEOTIDE SEQUENCE</scope>
    <source>
        <strain evidence="3">JCM 4242</strain>
    </source>
</reference>
<feature type="domain" description="Peptidase S9 prolyl oligopeptidase catalytic" evidence="1">
    <location>
        <begin position="541"/>
        <end position="734"/>
    </location>
</feature>
<dbReference type="SUPFAM" id="SSF53474">
    <property type="entry name" value="alpha/beta-Hydrolases"/>
    <property type="match status" value="1"/>
</dbReference>
<evidence type="ECO:0000313" key="4">
    <source>
        <dbReference type="Proteomes" id="UP000664781"/>
    </source>
</evidence>
<dbReference type="Pfam" id="PF00326">
    <property type="entry name" value="Peptidase_S9"/>
    <property type="match status" value="1"/>
</dbReference>
<feature type="domain" description="Dipeptidylpeptidase IV N-terminal" evidence="2">
    <location>
        <begin position="137"/>
        <end position="453"/>
    </location>
</feature>
<dbReference type="InterPro" id="IPR050278">
    <property type="entry name" value="Serine_Prot_S9B/DPPIV"/>
</dbReference>
<dbReference type="Proteomes" id="UP000664781">
    <property type="component" value="Unassembled WGS sequence"/>
</dbReference>
<dbReference type="InterPro" id="IPR029058">
    <property type="entry name" value="AB_hydrolase_fold"/>
</dbReference>
<proteinExistence type="predicted"/>
<keyword evidence="4" id="KW-1185">Reference proteome</keyword>
<dbReference type="Gene3D" id="3.40.50.1820">
    <property type="entry name" value="alpha/beta hydrolase"/>
    <property type="match status" value="1"/>
</dbReference>
<dbReference type="EMBL" id="JAFMOF010000001">
    <property type="protein sequence ID" value="MBO0652905.1"/>
    <property type="molecule type" value="Genomic_DNA"/>
</dbReference>
<organism evidence="3 4">
    <name type="scientific">Streptomyces triculaminicus</name>
    <dbReference type="NCBI Taxonomy" id="2816232"/>
    <lineage>
        <taxon>Bacteria</taxon>
        <taxon>Bacillati</taxon>
        <taxon>Actinomycetota</taxon>
        <taxon>Actinomycetes</taxon>
        <taxon>Kitasatosporales</taxon>
        <taxon>Streptomycetaceae</taxon>
        <taxon>Streptomyces</taxon>
    </lineage>
</organism>
<accession>A0A939JQ53</accession>
<dbReference type="GO" id="GO:0008236">
    <property type="term" value="F:serine-type peptidase activity"/>
    <property type="evidence" value="ECO:0007669"/>
    <property type="project" value="InterPro"/>
</dbReference>
<dbReference type="InterPro" id="IPR001375">
    <property type="entry name" value="Peptidase_S9_cat"/>
</dbReference>
<evidence type="ECO:0000259" key="2">
    <source>
        <dbReference type="Pfam" id="PF00930"/>
    </source>
</evidence>
<name>A0A939JQ53_9ACTN</name>
<dbReference type="RefSeq" id="WP_086572617.1">
    <property type="nucleotide sequence ID" value="NZ_JAFMOF010000001.1"/>
</dbReference>
<dbReference type="InterPro" id="IPR002469">
    <property type="entry name" value="Peptidase_S9B_N"/>
</dbReference>
<dbReference type="PANTHER" id="PTHR11731">
    <property type="entry name" value="PROTEASE FAMILY S9B,C DIPEPTIDYL-PEPTIDASE IV-RELATED"/>
    <property type="match status" value="1"/>
</dbReference>
<protein>
    <submittedName>
        <fullName evidence="3">DPP IV N-terminal domain-containing protein</fullName>
    </submittedName>
</protein>
<gene>
    <name evidence="3" type="ORF">J1792_08910</name>
</gene>
<dbReference type="GO" id="GO:0006508">
    <property type="term" value="P:proteolysis"/>
    <property type="evidence" value="ECO:0007669"/>
    <property type="project" value="InterPro"/>
</dbReference>
<dbReference type="AlphaFoldDB" id="A0A939JQ53"/>
<comment type="caution">
    <text evidence="3">The sequence shown here is derived from an EMBL/GenBank/DDBJ whole genome shotgun (WGS) entry which is preliminary data.</text>
</comment>